<dbReference type="InterPro" id="IPR036249">
    <property type="entry name" value="Thioredoxin-like_sf"/>
</dbReference>
<dbReference type="GO" id="GO:0006559">
    <property type="term" value="P:L-phenylalanine catabolic process"/>
    <property type="evidence" value="ECO:0007669"/>
    <property type="project" value="TreeGrafter"/>
</dbReference>
<accession>A0A7X9X5E5</accession>
<gene>
    <name evidence="2" type="ORF">HHL14_13020</name>
</gene>
<dbReference type="Pfam" id="PF13409">
    <property type="entry name" value="GST_N_2"/>
    <property type="match status" value="1"/>
</dbReference>
<dbReference type="Gene3D" id="3.40.30.10">
    <property type="entry name" value="Glutaredoxin"/>
    <property type="match status" value="1"/>
</dbReference>
<dbReference type="InterPro" id="IPR036282">
    <property type="entry name" value="Glutathione-S-Trfase_C_sf"/>
</dbReference>
<evidence type="ECO:0000259" key="1">
    <source>
        <dbReference type="PROSITE" id="PS50404"/>
    </source>
</evidence>
<dbReference type="GO" id="GO:0006749">
    <property type="term" value="P:glutathione metabolic process"/>
    <property type="evidence" value="ECO:0007669"/>
    <property type="project" value="TreeGrafter"/>
</dbReference>
<dbReference type="SUPFAM" id="SSF52833">
    <property type="entry name" value="Thioredoxin-like"/>
    <property type="match status" value="1"/>
</dbReference>
<dbReference type="AlphaFoldDB" id="A0A7X9X5E5"/>
<dbReference type="PANTHER" id="PTHR42673:SF4">
    <property type="entry name" value="MALEYLACETOACETATE ISOMERASE"/>
    <property type="match status" value="1"/>
</dbReference>
<dbReference type="InterPro" id="IPR004045">
    <property type="entry name" value="Glutathione_S-Trfase_N"/>
</dbReference>
<organism evidence="2 3">
    <name type="scientific">Paraburkholderia antibiotica</name>
    <dbReference type="NCBI Taxonomy" id="2728839"/>
    <lineage>
        <taxon>Bacteria</taxon>
        <taxon>Pseudomonadati</taxon>
        <taxon>Pseudomonadota</taxon>
        <taxon>Betaproteobacteria</taxon>
        <taxon>Burkholderiales</taxon>
        <taxon>Burkholderiaceae</taxon>
        <taxon>Paraburkholderia</taxon>
    </lineage>
</organism>
<feature type="domain" description="GST N-terminal" evidence="1">
    <location>
        <begin position="3"/>
        <end position="83"/>
    </location>
</feature>
<name>A0A7X9X5E5_9BURK</name>
<dbReference type="PROSITE" id="PS50404">
    <property type="entry name" value="GST_NTER"/>
    <property type="match status" value="1"/>
</dbReference>
<dbReference type="PANTHER" id="PTHR42673">
    <property type="entry name" value="MALEYLACETOACETATE ISOMERASE"/>
    <property type="match status" value="1"/>
</dbReference>
<dbReference type="Pfam" id="PF13410">
    <property type="entry name" value="GST_C_2"/>
    <property type="match status" value="1"/>
</dbReference>
<comment type="caution">
    <text evidence="2">The sequence shown here is derived from an EMBL/GenBank/DDBJ whole genome shotgun (WGS) entry which is preliminary data.</text>
</comment>
<protein>
    <submittedName>
        <fullName evidence="2">Glutathione S-transferase</fullName>
    </submittedName>
</protein>
<reference evidence="2 3" key="1">
    <citation type="submission" date="2020-04" db="EMBL/GenBank/DDBJ databases">
        <title>Paraburkholderia sp. G-4-1-8 isolated from soil.</title>
        <authorList>
            <person name="Dahal R.H."/>
        </authorList>
    </citation>
    <scope>NUCLEOTIDE SEQUENCE [LARGE SCALE GENOMIC DNA]</scope>
    <source>
        <strain evidence="2 3">G-4-1-8</strain>
    </source>
</reference>
<dbReference type="CDD" id="cd03043">
    <property type="entry name" value="GST_N_1"/>
    <property type="match status" value="1"/>
</dbReference>
<dbReference type="Gene3D" id="1.20.1050.10">
    <property type="match status" value="1"/>
</dbReference>
<dbReference type="EMBL" id="JABBFZ010000006">
    <property type="protein sequence ID" value="NML31755.1"/>
    <property type="molecule type" value="Genomic_DNA"/>
</dbReference>
<keyword evidence="2" id="KW-0808">Transferase</keyword>
<dbReference type="GO" id="GO:0004364">
    <property type="term" value="F:glutathione transferase activity"/>
    <property type="evidence" value="ECO:0007669"/>
    <property type="project" value="TreeGrafter"/>
</dbReference>
<dbReference type="GO" id="GO:0016034">
    <property type="term" value="F:maleylacetoacetate isomerase activity"/>
    <property type="evidence" value="ECO:0007669"/>
    <property type="project" value="TreeGrafter"/>
</dbReference>
<proteinExistence type="predicted"/>
<dbReference type="SUPFAM" id="SSF47616">
    <property type="entry name" value="GST C-terminal domain-like"/>
    <property type="match status" value="1"/>
</dbReference>
<dbReference type="Proteomes" id="UP000583127">
    <property type="component" value="Unassembled WGS sequence"/>
</dbReference>
<evidence type="ECO:0000313" key="2">
    <source>
        <dbReference type="EMBL" id="NML31755.1"/>
    </source>
</evidence>
<keyword evidence="3" id="KW-1185">Reference proteome</keyword>
<evidence type="ECO:0000313" key="3">
    <source>
        <dbReference type="Proteomes" id="UP000583127"/>
    </source>
</evidence>
<sequence length="226" mass="25018">MVLSLIIGNKNYSSWSMRPWVLMKELAIPFREEVRNFQEGSSLSAFRAFSPSGMVPCLLDGDETVWDSLAIVEHLAQNNPRVWPIKGRSWARSVAAEVHSGFAALRRGCPMSVGVRVELENPPPSVATDLERLVAIIETGIGRFGGPFVCGAEFTACDAFLAPFAFRAQTYGLVVGKTTQQYFAHLLELASMQNWQRDAIADPWRESGHEAEVAALGRVTADYRRT</sequence>